<dbReference type="InterPro" id="IPR002869">
    <property type="entry name" value="Pyrv_flavodox_OxRed_cen"/>
</dbReference>
<dbReference type="AlphaFoldDB" id="X1KU32"/>
<feature type="non-terminal residue" evidence="2">
    <location>
        <position position="1"/>
    </location>
</feature>
<dbReference type="Gene3D" id="3.40.920.10">
    <property type="entry name" value="Pyruvate-ferredoxin oxidoreductase, PFOR, domain III"/>
    <property type="match status" value="1"/>
</dbReference>
<protein>
    <submittedName>
        <fullName evidence="2">Uncharacterized protein</fullName>
    </submittedName>
</protein>
<dbReference type="EMBL" id="BARV01010272">
    <property type="protein sequence ID" value="GAI10208.1"/>
    <property type="molecule type" value="Genomic_DNA"/>
</dbReference>
<dbReference type="PANTHER" id="PTHR32154">
    <property type="entry name" value="PYRUVATE-FLAVODOXIN OXIDOREDUCTASE-RELATED"/>
    <property type="match status" value="1"/>
</dbReference>
<gene>
    <name evidence="2" type="ORF">S06H3_19947</name>
</gene>
<dbReference type="GO" id="GO:0016491">
    <property type="term" value="F:oxidoreductase activity"/>
    <property type="evidence" value="ECO:0007669"/>
    <property type="project" value="UniProtKB-KW"/>
</dbReference>
<name>X1KU32_9ZZZZ</name>
<reference evidence="2" key="1">
    <citation type="journal article" date="2014" name="Front. Microbiol.">
        <title>High frequency of phylogenetically diverse reductive dehalogenase-homologous genes in deep subseafloor sedimentary metagenomes.</title>
        <authorList>
            <person name="Kawai M."/>
            <person name="Futagami T."/>
            <person name="Toyoda A."/>
            <person name="Takaki Y."/>
            <person name="Nishi S."/>
            <person name="Hori S."/>
            <person name="Arai W."/>
            <person name="Tsubouchi T."/>
            <person name="Morono Y."/>
            <person name="Uchiyama I."/>
            <person name="Ito T."/>
            <person name="Fujiyama A."/>
            <person name="Inagaki F."/>
            <person name="Takami H."/>
        </authorList>
    </citation>
    <scope>NUCLEOTIDE SEQUENCE</scope>
    <source>
        <strain evidence="2">Expedition CK06-06</strain>
    </source>
</reference>
<comment type="caution">
    <text evidence="2">The sequence shown here is derived from an EMBL/GenBank/DDBJ whole genome shotgun (WGS) entry which is preliminary data.</text>
</comment>
<keyword evidence="1" id="KW-0560">Oxidoreductase</keyword>
<accession>X1KU32</accession>
<proteinExistence type="predicted"/>
<dbReference type="SUPFAM" id="SSF53323">
    <property type="entry name" value="Pyruvate-ferredoxin oxidoreductase, PFOR, domain III"/>
    <property type="match status" value="1"/>
</dbReference>
<dbReference type="InterPro" id="IPR050722">
    <property type="entry name" value="Pyruvate:ferred/Flavod_OxRd"/>
</dbReference>
<dbReference type="GO" id="GO:0006979">
    <property type="term" value="P:response to oxidative stress"/>
    <property type="evidence" value="ECO:0007669"/>
    <property type="project" value="TreeGrafter"/>
</dbReference>
<evidence type="ECO:0000313" key="2">
    <source>
        <dbReference type="EMBL" id="GAI10208.1"/>
    </source>
</evidence>
<organism evidence="2">
    <name type="scientific">marine sediment metagenome</name>
    <dbReference type="NCBI Taxonomy" id="412755"/>
    <lineage>
        <taxon>unclassified sequences</taxon>
        <taxon>metagenomes</taxon>
        <taxon>ecological metagenomes</taxon>
    </lineage>
</organism>
<evidence type="ECO:0000256" key="1">
    <source>
        <dbReference type="ARBA" id="ARBA00023002"/>
    </source>
</evidence>
<dbReference type="PANTHER" id="PTHR32154:SF0">
    <property type="entry name" value="PYRUVATE-FLAVODOXIN OXIDOREDUCTASE-RELATED"/>
    <property type="match status" value="1"/>
</dbReference>
<sequence>NGFTVGIIDDVTNTSLEVDESFGIPGEQVFPGMFWGLGADGTVGANKNSIKIIGEQTDNYSQGYFVYDSRKAFLCS</sequence>